<reference evidence="3 4" key="1">
    <citation type="submission" date="2018-07" db="EMBL/GenBank/DDBJ databases">
        <title>Genomic Encyclopedia of Type Strains, Phase IV (KMG-IV): sequencing the most valuable type-strain genomes for metagenomic binning, comparative biology and taxonomic classification.</title>
        <authorList>
            <person name="Goeker M."/>
        </authorList>
    </citation>
    <scope>NUCLEOTIDE SEQUENCE [LARGE SCALE GENOMIC DNA]</scope>
    <source>
        <strain evidence="3 4">DSM 27696</strain>
    </source>
</reference>
<keyword evidence="1" id="KW-0812">Transmembrane</keyword>
<dbReference type="RefSeq" id="WP_245937447.1">
    <property type="nucleotide sequence ID" value="NZ_QPJJ01000008.1"/>
</dbReference>
<dbReference type="Proteomes" id="UP000252585">
    <property type="component" value="Unassembled WGS sequence"/>
</dbReference>
<evidence type="ECO:0000313" key="4">
    <source>
        <dbReference type="Proteomes" id="UP000252585"/>
    </source>
</evidence>
<comment type="caution">
    <text evidence="3">The sequence shown here is derived from an EMBL/GenBank/DDBJ whole genome shotgun (WGS) entry which is preliminary data.</text>
</comment>
<accession>A0A368XKQ7</accession>
<keyword evidence="4" id="KW-1185">Reference proteome</keyword>
<evidence type="ECO:0000313" key="3">
    <source>
        <dbReference type="EMBL" id="RCW67087.1"/>
    </source>
</evidence>
<keyword evidence="1" id="KW-1133">Transmembrane helix</keyword>
<feature type="transmembrane region" description="Helical" evidence="1">
    <location>
        <begin position="64"/>
        <end position="95"/>
    </location>
</feature>
<evidence type="ECO:0000256" key="1">
    <source>
        <dbReference type="SAM" id="Phobius"/>
    </source>
</evidence>
<organism evidence="3 4">
    <name type="scientific">Saliterribacillus persicus</name>
    <dbReference type="NCBI Taxonomy" id="930114"/>
    <lineage>
        <taxon>Bacteria</taxon>
        <taxon>Bacillati</taxon>
        <taxon>Bacillota</taxon>
        <taxon>Bacilli</taxon>
        <taxon>Bacillales</taxon>
        <taxon>Bacillaceae</taxon>
        <taxon>Saliterribacillus</taxon>
    </lineage>
</organism>
<feature type="domain" description="DUF4190" evidence="2">
    <location>
        <begin position="20"/>
        <end position="82"/>
    </location>
</feature>
<gene>
    <name evidence="3" type="ORF">DFR57_108188</name>
</gene>
<dbReference type="Pfam" id="PF13828">
    <property type="entry name" value="DUF4190"/>
    <property type="match status" value="1"/>
</dbReference>
<proteinExistence type="predicted"/>
<keyword evidence="1" id="KW-0472">Membrane</keyword>
<sequence>MEEQSVHQVQGEISPTSGKAITALVLGILSIIIPYIGLIIGIVGIIFAVLALKEIQRTGKAGRGMAIAGLVTSIIGTALYALIIGFLILGLAIFMENDSYMYVISML</sequence>
<evidence type="ECO:0000259" key="2">
    <source>
        <dbReference type="Pfam" id="PF13828"/>
    </source>
</evidence>
<dbReference type="AlphaFoldDB" id="A0A368XKQ7"/>
<dbReference type="EMBL" id="QPJJ01000008">
    <property type="protein sequence ID" value="RCW67087.1"/>
    <property type="molecule type" value="Genomic_DNA"/>
</dbReference>
<protein>
    <submittedName>
        <fullName evidence="3">Uncharacterized protein DUF4190</fullName>
    </submittedName>
</protein>
<name>A0A368XKQ7_9BACI</name>
<feature type="transmembrane region" description="Helical" evidence="1">
    <location>
        <begin position="20"/>
        <end position="52"/>
    </location>
</feature>
<dbReference type="InterPro" id="IPR025241">
    <property type="entry name" value="DUF4190"/>
</dbReference>